<protein>
    <submittedName>
        <fullName evidence="2">FtsX-like permease family protein</fullName>
    </submittedName>
</protein>
<organism evidence="2">
    <name type="scientific">Desulfobacca acetoxidans</name>
    <dbReference type="NCBI Taxonomy" id="60893"/>
    <lineage>
        <taxon>Bacteria</taxon>
        <taxon>Pseudomonadati</taxon>
        <taxon>Thermodesulfobacteriota</taxon>
        <taxon>Desulfobaccia</taxon>
        <taxon>Desulfobaccales</taxon>
        <taxon>Desulfobaccaceae</taxon>
        <taxon>Desulfobacca</taxon>
    </lineage>
</organism>
<keyword evidence="1" id="KW-0812">Transmembrane</keyword>
<gene>
    <name evidence="2" type="ORF">ENT08_09450</name>
</gene>
<name>A0A7V4G9N1_9BACT</name>
<accession>A0A7V4G9N1</accession>
<evidence type="ECO:0000313" key="2">
    <source>
        <dbReference type="EMBL" id="HGS05937.1"/>
    </source>
</evidence>
<proteinExistence type="predicted"/>
<dbReference type="AlphaFoldDB" id="A0A7V4G9N1"/>
<reference evidence="2" key="1">
    <citation type="journal article" date="2020" name="mSystems">
        <title>Genome- and Community-Level Interaction Insights into Carbon Utilization and Element Cycling Functions of Hydrothermarchaeota in Hydrothermal Sediment.</title>
        <authorList>
            <person name="Zhou Z."/>
            <person name="Liu Y."/>
            <person name="Xu W."/>
            <person name="Pan J."/>
            <person name="Luo Z.H."/>
            <person name="Li M."/>
        </authorList>
    </citation>
    <scope>NUCLEOTIDE SEQUENCE [LARGE SCALE GENOMIC DNA]</scope>
    <source>
        <strain evidence="2">SpSt-548</strain>
    </source>
</reference>
<dbReference type="EMBL" id="DSXI01000559">
    <property type="protein sequence ID" value="HGS05937.1"/>
    <property type="molecule type" value="Genomic_DNA"/>
</dbReference>
<sequence>MEVAVLCLAAMLIASGATALIGQRMGDWLLKESNAPVAEQEEGTNGQAQGAAAMQALRGESQGKFVSLEGAESDIEVLLDGRTFLYACLLLLLICFLGMVIPVVGVARLRPAQVLRME</sequence>
<comment type="caution">
    <text evidence="2">The sequence shown here is derived from an EMBL/GenBank/DDBJ whole genome shotgun (WGS) entry which is preliminary data.</text>
</comment>
<evidence type="ECO:0000256" key="1">
    <source>
        <dbReference type="SAM" id="Phobius"/>
    </source>
</evidence>
<feature type="transmembrane region" description="Helical" evidence="1">
    <location>
        <begin position="84"/>
        <end position="107"/>
    </location>
</feature>
<keyword evidence="1" id="KW-1133">Transmembrane helix</keyword>
<keyword evidence="1" id="KW-0472">Membrane</keyword>